<comment type="caution">
    <text evidence="1">The sequence shown here is derived from an EMBL/GenBank/DDBJ whole genome shotgun (WGS) entry which is preliminary data.</text>
</comment>
<evidence type="ECO:0000313" key="1">
    <source>
        <dbReference type="EMBL" id="ESZ91423.1"/>
    </source>
</evidence>
<dbReference type="HOGENOM" id="CLU_2639499_0_0_1"/>
<sequence>MGQQSSRSTVEGEAGEMDFDRLVEVRPAIKLLHFERAAEMREKCNEWETGRAQEQNEELRNMGKVEKFWIEDGLRFG</sequence>
<evidence type="ECO:0000313" key="2">
    <source>
        <dbReference type="Proteomes" id="UP000019487"/>
    </source>
</evidence>
<reference evidence="1 2" key="1">
    <citation type="journal article" date="2014" name="Genome Announc.">
        <title>Draft genome sequence of Sclerotinia borealis, a psychrophilic plant pathogenic fungus.</title>
        <authorList>
            <person name="Mardanov A.V."/>
            <person name="Beletsky A.V."/>
            <person name="Kadnikov V.V."/>
            <person name="Ignatov A.N."/>
            <person name="Ravin N.V."/>
        </authorList>
    </citation>
    <scope>NUCLEOTIDE SEQUENCE [LARGE SCALE GENOMIC DNA]</scope>
    <source>
        <strain evidence="2">F-4157</strain>
    </source>
</reference>
<protein>
    <submittedName>
        <fullName evidence="1">Uncharacterized protein</fullName>
    </submittedName>
</protein>
<keyword evidence="2" id="KW-1185">Reference proteome</keyword>
<dbReference type="STRING" id="1432307.W9C6S3"/>
<accession>W9C6S3</accession>
<organism evidence="1 2">
    <name type="scientific">Sclerotinia borealis (strain F-4128)</name>
    <dbReference type="NCBI Taxonomy" id="1432307"/>
    <lineage>
        <taxon>Eukaryota</taxon>
        <taxon>Fungi</taxon>
        <taxon>Dikarya</taxon>
        <taxon>Ascomycota</taxon>
        <taxon>Pezizomycotina</taxon>
        <taxon>Leotiomycetes</taxon>
        <taxon>Helotiales</taxon>
        <taxon>Sclerotiniaceae</taxon>
        <taxon>Sclerotinia</taxon>
    </lineage>
</organism>
<dbReference type="AlphaFoldDB" id="W9C6S3"/>
<dbReference type="Proteomes" id="UP000019487">
    <property type="component" value="Unassembled WGS sequence"/>
</dbReference>
<gene>
    <name evidence="1" type="ORF">SBOR_8192</name>
</gene>
<dbReference type="EMBL" id="AYSA01000500">
    <property type="protein sequence ID" value="ESZ91423.1"/>
    <property type="molecule type" value="Genomic_DNA"/>
</dbReference>
<proteinExistence type="predicted"/>
<name>W9C6S3_SCLBF</name>